<dbReference type="PANTHER" id="PTHR38762">
    <property type="entry name" value="CRYPTIC OUTER MEMBRANE PORIN BGLH-RELATED"/>
    <property type="match status" value="1"/>
</dbReference>
<gene>
    <name evidence="10" type="ordered locus">Solca_1367</name>
</gene>
<organism evidence="10 11">
    <name type="scientific">Solitalea canadensis (strain ATCC 29591 / DSM 3403 / JCM 21819 / LMG 8368 / NBRC 15130 / NCIMB 12057 / USAM 9D)</name>
    <name type="common">Flexibacter canadensis</name>
    <dbReference type="NCBI Taxonomy" id="929556"/>
    <lineage>
        <taxon>Bacteria</taxon>
        <taxon>Pseudomonadati</taxon>
        <taxon>Bacteroidota</taxon>
        <taxon>Sphingobacteriia</taxon>
        <taxon>Sphingobacteriales</taxon>
        <taxon>Sphingobacteriaceae</taxon>
        <taxon>Solitalea</taxon>
    </lineage>
</organism>
<evidence type="ECO:0000256" key="6">
    <source>
        <dbReference type="ARBA" id="ARBA00023065"/>
    </source>
</evidence>
<evidence type="ECO:0000256" key="4">
    <source>
        <dbReference type="ARBA" id="ARBA00022452"/>
    </source>
</evidence>
<evidence type="ECO:0000256" key="8">
    <source>
        <dbReference type="ARBA" id="ARBA00023136"/>
    </source>
</evidence>
<keyword evidence="10" id="KW-0675">Receptor</keyword>
<keyword evidence="8" id="KW-0472">Membrane</keyword>
<keyword evidence="9" id="KW-0998">Cell outer membrane</keyword>
<dbReference type="InterPro" id="IPR050286">
    <property type="entry name" value="G_neg_Bact_CarbUptk_Porin"/>
</dbReference>
<dbReference type="Gene3D" id="2.40.170.10">
    <property type="entry name" value="Porin, LamB type"/>
    <property type="match status" value="1"/>
</dbReference>
<comment type="subcellular location">
    <subcellularLocation>
        <location evidence="1">Cell outer membrane</location>
        <topology evidence="1">Multi-pass membrane protein</topology>
    </subcellularLocation>
</comment>
<evidence type="ECO:0000256" key="5">
    <source>
        <dbReference type="ARBA" id="ARBA00022692"/>
    </source>
</evidence>
<dbReference type="GO" id="GO:0046930">
    <property type="term" value="C:pore complex"/>
    <property type="evidence" value="ECO:0007669"/>
    <property type="project" value="UniProtKB-KW"/>
</dbReference>
<comment type="similarity">
    <text evidence="2">Belongs to the porin LamB (TC 1.B.3) family.</text>
</comment>
<keyword evidence="11" id="KW-1185">Reference proteome</keyword>
<keyword evidence="3" id="KW-0813">Transport</keyword>
<dbReference type="InterPro" id="IPR036998">
    <property type="entry name" value="Porin_LamB_sf"/>
</dbReference>
<evidence type="ECO:0000256" key="9">
    <source>
        <dbReference type="ARBA" id="ARBA00023237"/>
    </source>
</evidence>
<dbReference type="AlphaFoldDB" id="H8KTJ5"/>
<protein>
    <submittedName>
        <fullName evidence="10">Maltoporin (Phage lambda and maltose receptor)</fullName>
    </submittedName>
</protein>
<keyword evidence="7" id="KW-0626">Porin</keyword>
<dbReference type="EMBL" id="CP003349">
    <property type="protein sequence ID" value="AFD06453.1"/>
    <property type="molecule type" value="Genomic_DNA"/>
</dbReference>
<dbReference type="GO" id="GO:0006811">
    <property type="term" value="P:monoatomic ion transport"/>
    <property type="evidence" value="ECO:0007669"/>
    <property type="project" value="UniProtKB-KW"/>
</dbReference>
<keyword evidence="5" id="KW-0812">Transmembrane</keyword>
<dbReference type="OrthoDB" id="5493648at2"/>
<dbReference type="STRING" id="929556.Solca_1367"/>
<dbReference type="RefSeq" id="WP_014679680.1">
    <property type="nucleotide sequence ID" value="NC_017770.1"/>
</dbReference>
<evidence type="ECO:0000256" key="1">
    <source>
        <dbReference type="ARBA" id="ARBA00004571"/>
    </source>
</evidence>
<dbReference type="InterPro" id="IPR003192">
    <property type="entry name" value="Porin_LamB"/>
</dbReference>
<dbReference type="KEGG" id="scn:Solca_1367"/>
<dbReference type="eggNOG" id="COG4580">
    <property type="taxonomic scope" value="Bacteria"/>
</dbReference>
<dbReference type="GO" id="GO:0015288">
    <property type="term" value="F:porin activity"/>
    <property type="evidence" value="ECO:0007669"/>
    <property type="project" value="UniProtKB-KW"/>
</dbReference>
<dbReference type="Pfam" id="PF02264">
    <property type="entry name" value="LamB"/>
    <property type="match status" value="1"/>
</dbReference>
<dbReference type="GO" id="GO:0009279">
    <property type="term" value="C:cell outer membrane"/>
    <property type="evidence" value="ECO:0007669"/>
    <property type="project" value="UniProtKB-SubCell"/>
</dbReference>
<keyword evidence="6" id="KW-0406">Ion transport</keyword>
<name>H8KTJ5_SOLCM</name>
<evidence type="ECO:0000256" key="2">
    <source>
        <dbReference type="ARBA" id="ARBA00007055"/>
    </source>
</evidence>
<evidence type="ECO:0000256" key="7">
    <source>
        <dbReference type="ARBA" id="ARBA00023114"/>
    </source>
</evidence>
<dbReference type="GO" id="GO:0015774">
    <property type="term" value="P:polysaccharide transport"/>
    <property type="evidence" value="ECO:0007669"/>
    <property type="project" value="TreeGrafter"/>
</dbReference>
<dbReference type="GO" id="GO:0015144">
    <property type="term" value="F:carbohydrate transmembrane transporter activity"/>
    <property type="evidence" value="ECO:0007669"/>
    <property type="project" value="TreeGrafter"/>
</dbReference>
<dbReference type="PANTHER" id="PTHR38762:SF1">
    <property type="entry name" value="CRYPTIC OUTER MEMBRANE PORIN BGLH-RELATED"/>
    <property type="match status" value="1"/>
</dbReference>
<keyword evidence="4" id="KW-1134">Transmembrane beta strand</keyword>
<proteinExistence type="inferred from homology"/>
<accession>H8KTJ5</accession>
<reference evidence="10" key="1">
    <citation type="submission" date="2012-02" db="EMBL/GenBank/DDBJ databases">
        <title>The complete genome of Solitalea canadensis DSM 3403.</title>
        <authorList>
            <consortium name="US DOE Joint Genome Institute (JGI-PGF)"/>
            <person name="Lucas S."/>
            <person name="Copeland A."/>
            <person name="Lapidus A."/>
            <person name="Glavina del Rio T."/>
            <person name="Dalin E."/>
            <person name="Tice H."/>
            <person name="Bruce D."/>
            <person name="Goodwin L."/>
            <person name="Pitluck S."/>
            <person name="Peters L."/>
            <person name="Ovchinnikova G."/>
            <person name="Lu M."/>
            <person name="Kyrpides N."/>
            <person name="Mavromatis K."/>
            <person name="Ivanova N."/>
            <person name="Brettin T."/>
            <person name="Detter J.C."/>
            <person name="Han C."/>
            <person name="Larimer F."/>
            <person name="Land M."/>
            <person name="Hauser L."/>
            <person name="Markowitz V."/>
            <person name="Cheng J.-F."/>
            <person name="Hugenholtz P."/>
            <person name="Woyke T."/>
            <person name="Wu D."/>
            <person name="Spring S."/>
            <person name="Schroeder M."/>
            <person name="Kopitz M."/>
            <person name="Brambilla E."/>
            <person name="Klenk H.-P."/>
            <person name="Eisen J.A."/>
        </authorList>
    </citation>
    <scope>NUCLEOTIDE SEQUENCE</scope>
    <source>
        <strain evidence="10">DSM 3403</strain>
    </source>
</reference>
<dbReference type="SUPFAM" id="SSF56935">
    <property type="entry name" value="Porins"/>
    <property type="match status" value="1"/>
</dbReference>
<dbReference type="HOGENOM" id="CLU_564694_0_0_10"/>
<evidence type="ECO:0000313" key="11">
    <source>
        <dbReference type="Proteomes" id="UP000007590"/>
    </source>
</evidence>
<dbReference type="Proteomes" id="UP000007590">
    <property type="component" value="Chromosome"/>
</dbReference>
<sequence length="466" mass="52336">MHKHFICSLFIFFYFIQTGLSQTVNNKLFSFGGYGRVGVGFAPAIKGSLGRSLNLNGMGSIGGRMEEQDYLEMIAALHFTPAIDEKKTNINIQTRLALYTTQGQFLGNVTSKSFGGITFSLPEIYAEVTNIMGSNWSAWIGARLWRSNDIHIADYFYFDDHSSTGFGVTWKKTSFTVLFPGSVDTTSSLPPYFYLNIVNGTPTLGLRQRTLLIGEQQFKLNDKNMLKILAEYHQLADATLDDQTTPFNYPADNGWVLGAKHIIDLNTTLPGSFNQFSVRYGQGIANGGDGGGTKTWLTYGAPNLVTNKFSEANSITFVEHFLLNMSNKFSINGYGIYTKSRGASDSLNTSPDYLGRQVFNRKTDFAVGVRTFVYLTDWFHLMNEVAFASRKDGNQDAAQMVKFGIIPTLVPTAKRDPWARPHFRLVYTIAKYNEFAKNNLYSPYLQQIGNKSWGHYIGVKAEWWLY</sequence>
<evidence type="ECO:0000256" key="3">
    <source>
        <dbReference type="ARBA" id="ARBA00022448"/>
    </source>
</evidence>
<evidence type="ECO:0000313" key="10">
    <source>
        <dbReference type="EMBL" id="AFD06453.1"/>
    </source>
</evidence>